<feature type="compositionally biased region" description="Low complexity" evidence="1">
    <location>
        <begin position="1067"/>
        <end position="1076"/>
    </location>
</feature>
<feature type="compositionally biased region" description="Basic and acidic residues" evidence="1">
    <location>
        <begin position="125"/>
        <end position="137"/>
    </location>
</feature>
<dbReference type="InterPro" id="IPR051927">
    <property type="entry name" value="Zn_Chap_cDPG_Synth"/>
</dbReference>
<dbReference type="InterPro" id="IPR011629">
    <property type="entry name" value="CobW-like_C"/>
</dbReference>
<dbReference type="PANTHER" id="PTHR43603:SF1">
    <property type="entry name" value="ZINC-REGULATED GTPASE METALLOPROTEIN ACTIVATOR 1"/>
    <property type="match status" value="1"/>
</dbReference>
<feature type="compositionally biased region" description="Low complexity" evidence="1">
    <location>
        <begin position="938"/>
        <end position="966"/>
    </location>
</feature>
<gene>
    <name evidence="3" type="ORF">BU14_0177s0023</name>
</gene>
<feature type="region of interest" description="Disordered" evidence="1">
    <location>
        <begin position="981"/>
        <end position="1144"/>
    </location>
</feature>
<proteinExistence type="predicted"/>
<feature type="compositionally biased region" description="Pro residues" evidence="1">
    <location>
        <begin position="927"/>
        <end position="937"/>
    </location>
</feature>
<feature type="compositionally biased region" description="Low complexity" evidence="1">
    <location>
        <begin position="327"/>
        <end position="351"/>
    </location>
</feature>
<feature type="compositionally biased region" description="Pro residues" evidence="1">
    <location>
        <begin position="1077"/>
        <end position="1099"/>
    </location>
</feature>
<feature type="compositionally biased region" description="Pro residues" evidence="1">
    <location>
        <begin position="1107"/>
        <end position="1144"/>
    </location>
</feature>
<organism evidence="3 4">
    <name type="scientific">Porphyra umbilicalis</name>
    <name type="common">Purple laver</name>
    <name type="synonym">Red alga</name>
    <dbReference type="NCBI Taxonomy" id="2786"/>
    <lineage>
        <taxon>Eukaryota</taxon>
        <taxon>Rhodophyta</taxon>
        <taxon>Bangiophyceae</taxon>
        <taxon>Bangiales</taxon>
        <taxon>Bangiaceae</taxon>
        <taxon>Porphyra</taxon>
    </lineage>
</organism>
<feature type="region of interest" description="Disordered" evidence="1">
    <location>
        <begin position="919"/>
        <end position="966"/>
    </location>
</feature>
<feature type="region of interest" description="Disordered" evidence="1">
    <location>
        <begin position="587"/>
        <end position="651"/>
    </location>
</feature>
<name>A0A1X6P7L3_PORUM</name>
<feature type="region of interest" description="Disordered" evidence="1">
    <location>
        <begin position="118"/>
        <end position="148"/>
    </location>
</feature>
<feature type="compositionally biased region" description="Low complexity" evidence="1">
    <location>
        <begin position="1040"/>
        <end position="1060"/>
    </location>
</feature>
<feature type="domain" description="CobW C-terminal" evidence="2">
    <location>
        <begin position="658"/>
        <end position="774"/>
    </location>
</feature>
<accession>A0A1X6P7L3</accession>
<feature type="region of interest" description="Disordered" evidence="1">
    <location>
        <begin position="802"/>
        <end position="854"/>
    </location>
</feature>
<evidence type="ECO:0000313" key="4">
    <source>
        <dbReference type="Proteomes" id="UP000218209"/>
    </source>
</evidence>
<feature type="region of interest" description="Disordered" evidence="1">
    <location>
        <begin position="262"/>
        <end position="299"/>
    </location>
</feature>
<dbReference type="SUPFAM" id="SSF90002">
    <property type="entry name" value="Hypothetical protein YjiA, C-terminal domain"/>
    <property type="match status" value="1"/>
</dbReference>
<feature type="compositionally biased region" description="Polar residues" evidence="1">
    <location>
        <begin position="834"/>
        <end position="849"/>
    </location>
</feature>
<sequence length="1144" mass="114389">MSSAAPFRRRVRRSPSWAAALAVGLDEGAPPPAAFVAAPTALPSGGGGCAGVTPVLGGARRVAVCPAVRPVFPRIWCVTGGAAAASAGGIHLTGAAAGSPTAVEMVRRRLLPLAMMVGRESLSPDGERPGEGRRPAGEPEGALPATSAKQQVLLSTGAAVDGEGLGTDGAAASAAAAEASTDDTTMQRKTPPGREGKLSVTLLSSTHANVRCDLIQKLVTSMGDQHVVVLTLGAGGCRAPEPDLDAFVIPAVSQVVIPPAGLEAEGDTRPADPLVNASPDASTTPEDDEEGEDGDDDADMLDVEDAASAEAAAQLRAAAARAAQADAATAGETTAPSLTPPASASSVAAPLTEPPTPEEEVVSCPNYDWVSVADVPSLVSTLQSLAADRTVDYVLVDGGRAEGTSTEPHILARTLVEQCGRVVAIDALVVALNGVQALGDLNAPHSDAEAAAAAAAAVEAETAALDAGAGLQDDVSRAMRFVKLVEHANVIVVVGEATTAGGGEAGAGLGTAPAVEDRPASGRESLTQQLAVVLTALNAEARVVHTLGPTVNPSALVRTGLYGSSAGVLPMWKRILASCDGEGRPLSAVVGADGRPGESSSGKGSSAAESGGRAAANGKNVRGSNGVTGGTVTVRANGGGEEASGTVARPALPRAAREATFVFRAKRPFHPARLYDQIKVMTTFAGVLRSTGKLWLATRMAKPLEWNQAGDTATVRLGRPFLASVPEELWREEDRAALADVRWDERWGDRETVLVFVGVRMDKAKLQGLLDSCLLQDEEMVFDHAWQSLSDPFVQWVPLATDDDDEEEEEEDEDDEDLGSSAPAQPDDGPPETFNLQPAAETSSLQPTDSSVAGAAAATSTTAAVAAASMAAAATEEPRSASGEIAAATELAASVATEPAAAAAAPLVDPVPTVETVPLVQTASPVDAPPPPSPAPPAAAEVAAAESADAAPATGAAKPGDGAAAPAGEVAVNGVAANAVGTPADMTEPPARPDATLTTVTEAAPGGAPAPAVPDSPVAGPAVEGAVPATSGDAPLYETAWEAEWAAQEEVTGTAASASTAPPPAPSSASAPAQAPVEPPPPPPPLPTPPPPRPPPRQPPQAAAAPPVAPPAPPPEPANYPSPSPSPPPGASSETPPPTDCGGS</sequence>
<dbReference type="OrthoDB" id="272672at2759"/>
<dbReference type="EMBL" id="KV918857">
    <property type="protein sequence ID" value="OSX76745.1"/>
    <property type="molecule type" value="Genomic_DNA"/>
</dbReference>
<dbReference type="PANTHER" id="PTHR43603">
    <property type="entry name" value="COBW DOMAIN-CONTAINING PROTEIN DDB_G0274527"/>
    <property type="match status" value="1"/>
</dbReference>
<feature type="compositionally biased region" description="Low complexity" evidence="1">
    <location>
        <begin position="597"/>
        <end position="636"/>
    </location>
</feature>
<feature type="region of interest" description="Disordered" evidence="1">
    <location>
        <begin position="164"/>
        <end position="197"/>
    </location>
</feature>
<evidence type="ECO:0000256" key="1">
    <source>
        <dbReference type="SAM" id="MobiDB-lite"/>
    </source>
</evidence>
<dbReference type="Proteomes" id="UP000218209">
    <property type="component" value="Unassembled WGS sequence"/>
</dbReference>
<protein>
    <recommendedName>
        <fullName evidence="2">CobW C-terminal domain-containing protein</fullName>
    </recommendedName>
</protein>
<feature type="compositionally biased region" description="Low complexity" evidence="1">
    <location>
        <begin position="168"/>
        <end position="184"/>
    </location>
</feature>
<keyword evidence="4" id="KW-1185">Reference proteome</keyword>
<feature type="compositionally biased region" description="Acidic residues" evidence="1">
    <location>
        <begin position="285"/>
        <end position="299"/>
    </location>
</feature>
<feature type="compositionally biased region" description="Low complexity" evidence="1">
    <location>
        <begin position="1003"/>
        <end position="1029"/>
    </location>
</feature>
<dbReference type="Pfam" id="PF07683">
    <property type="entry name" value="CobW_C"/>
    <property type="match status" value="1"/>
</dbReference>
<feature type="region of interest" description="Disordered" evidence="1">
    <location>
        <begin position="327"/>
        <end position="362"/>
    </location>
</feature>
<dbReference type="SMART" id="SM00833">
    <property type="entry name" value="CobW_C"/>
    <property type="match status" value="1"/>
</dbReference>
<evidence type="ECO:0000259" key="2">
    <source>
        <dbReference type="SMART" id="SM00833"/>
    </source>
</evidence>
<feature type="compositionally biased region" description="Acidic residues" evidence="1">
    <location>
        <begin position="802"/>
        <end position="818"/>
    </location>
</feature>
<reference evidence="3 4" key="1">
    <citation type="submission" date="2017-03" db="EMBL/GenBank/DDBJ databases">
        <title>WGS assembly of Porphyra umbilicalis.</title>
        <authorList>
            <person name="Brawley S.H."/>
            <person name="Blouin N.A."/>
            <person name="Ficko-Blean E."/>
            <person name="Wheeler G.L."/>
            <person name="Lohr M."/>
            <person name="Goodson H.V."/>
            <person name="Jenkins J.W."/>
            <person name="Blaby-Haas C.E."/>
            <person name="Helliwell K.E."/>
            <person name="Chan C."/>
            <person name="Marriage T."/>
            <person name="Bhattacharya D."/>
            <person name="Klein A.S."/>
            <person name="Badis Y."/>
            <person name="Brodie J."/>
            <person name="Cao Y."/>
            <person name="Collen J."/>
            <person name="Dittami S.M."/>
            <person name="Gachon C.M."/>
            <person name="Green B.R."/>
            <person name="Karpowicz S."/>
            <person name="Kim J.W."/>
            <person name="Kudahl U."/>
            <person name="Lin S."/>
            <person name="Michel G."/>
            <person name="Mittag M."/>
            <person name="Olson B.J."/>
            <person name="Pangilinan J."/>
            <person name="Peng Y."/>
            <person name="Qiu H."/>
            <person name="Shu S."/>
            <person name="Singer J.T."/>
            <person name="Smith A.G."/>
            <person name="Sprecher B.N."/>
            <person name="Wagner V."/>
            <person name="Wang W."/>
            <person name="Wang Z.-Y."/>
            <person name="Yan J."/>
            <person name="Yarish C."/>
            <person name="Zoeuner-Riek S."/>
            <person name="Zhuang Y."/>
            <person name="Zou Y."/>
            <person name="Lindquist E.A."/>
            <person name="Grimwood J."/>
            <person name="Barry K."/>
            <person name="Rokhsar D.S."/>
            <person name="Schmutz J."/>
            <person name="Stiller J.W."/>
            <person name="Grossman A.R."/>
            <person name="Prochnik S.E."/>
        </authorList>
    </citation>
    <scope>NUCLEOTIDE SEQUENCE [LARGE SCALE GENOMIC DNA]</scope>
    <source>
        <strain evidence="3">4086291</strain>
    </source>
</reference>
<dbReference type="AlphaFoldDB" id="A0A1X6P7L3"/>
<evidence type="ECO:0000313" key="3">
    <source>
        <dbReference type="EMBL" id="OSX76745.1"/>
    </source>
</evidence>